<gene>
    <name evidence="2" type="ORF">OGM63_23875</name>
</gene>
<accession>A0ABT3B597</accession>
<dbReference type="SUPFAM" id="SSF52540">
    <property type="entry name" value="P-loop containing nucleoside triphosphate hydrolases"/>
    <property type="match status" value="1"/>
</dbReference>
<dbReference type="RefSeq" id="WP_263748169.1">
    <property type="nucleotide sequence ID" value="NZ_JAOWRF010000338.1"/>
</dbReference>
<name>A0ABT3B597_9CYAN</name>
<evidence type="ECO:0000256" key="1">
    <source>
        <dbReference type="ARBA" id="ARBA00022679"/>
    </source>
</evidence>
<keyword evidence="1" id="KW-0808">Transferase</keyword>
<dbReference type="EMBL" id="JAOWRF010000338">
    <property type="protein sequence ID" value="MCV3216514.1"/>
    <property type="molecule type" value="Genomic_DNA"/>
</dbReference>
<dbReference type="Gene3D" id="3.40.50.300">
    <property type="entry name" value="P-loop containing nucleotide triphosphate hydrolases"/>
    <property type="match status" value="1"/>
</dbReference>
<evidence type="ECO:0000313" key="2">
    <source>
        <dbReference type="EMBL" id="MCV3216514.1"/>
    </source>
</evidence>
<dbReference type="Proteomes" id="UP001526143">
    <property type="component" value="Unassembled WGS sequence"/>
</dbReference>
<sequence length="300" mass="35330">MKMPNFIIIGAAKAGTTSLYNYLKQHPQIYMSPEKEPGFFAYEGKNREHCRPDGNVVKFFSITSIEAYQAQFEGVSNETAIGEATPIYLYNSRVPERIQQYIPNAKVIAILRDPIERAFSHFSHYVRDRVEPLADFSQAIQEAEVRIRNELLSGHYIDYGFYYAHLKPYFQRFDRDQIRIYLYQDFKANPLCVVQDIFRFLNVDDTFTPDVSLKYNVSGIPRNRALHTFLTNLASPDNKSLLKLLFPEELLWRIGVNLYNWNLNKQLLEPEVRRQLIEIYREDILKLQDQLQQDLSKWLE</sequence>
<dbReference type="PANTHER" id="PTHR10605">
    <property type="entry name" value="HEPARAN SULFATE SULFOTRANSFERASE"/>
    <property type="match status" value="1"/>
</dbReference>
<evidence type="ECO:0000313" key="3">
    <source>
        <dbReference type="Proteomes" id="UP001526143"/>
    </source>
</evidence>
<dbReference type="Pfam" id="PF13469">
    <property type="entry name" value="Sulfotransfer_3"/>
    <property type="match status" value="1"/>
</dbReference>
<organism evidence="2 3">
    <name type="scientific">Plectonema radiosum NIES-515</name>
    <dbReference type="NCBI Taxonomy" id="2986073"/>
    <lineage>
        <taxon>Bacteria</taxon>
        <taxon>Bacillati</taxon>
        <taxon>Cyanobacteriota</taxon>
        <taxon>Cyanophyceae</taxon>
        <taxon>Oscillatoriophycideae</taxon>
        <taxon>Oscillatoriales</taxon>
        <taxon>Microcoleaceae</taxon>
        <taxon>Plectonema</taxon>
    </lineage>
</organism>
<keyword evidence="3" id="KW-1185">Reference proteome</keyword>
<comment type="caution">
    <text evidence="2">The sequence shown here is derived from an EMBL/GenBank/DDBJ whole genome shotgun (WGS) entry which is preliminary data.</text>
</comment>
<dbReference type="InterPro" id="IPR037359">
    <property type="entry name" value="NST/OST"/>
</dbReference>
<proteinExistence type="predicted"/>
<dbReference type="PANTHER" id="PTHR10605:SF56">
    <property type="entry name" value="BIFUNCTIONAL HEPARAN SULFATE N-DEACETYLASE_N-SULFOTRANSFERASE"/>
    <property type="match status" value="1"/>
</dbReference>
<dbReference type="InterPro" id="IPR027417">
    <property type="entry name" value="P-loop_NTPase"/>
</dbReference>
<reference evidence="2 3" key="1">
    <citation type="submission" date="2022-10" db="EMBL/GenBank/DDBJ databases">
        <title>Identification of biosynthetic pathway for the production of the potent trypsin inhibitor radiosumin.</title>
        <authorList>
            <person name="Fewer D.P."/>
            <person name="Delbaje E."/>
            <person name="Ouyang X."/>
            <person name="Agostino P.D."/>
            <person name="Wahlsten M."/>
            <person name="Jokela J."/>
            <person name="Permi P."/>
            <person name="Haapaniemi E."/>
            <person name="Koistinen H."/>
        </authorList>
    </citation>
    <scope>NUCLEOTIDE SEQUENCE [LARGE SCALE GENOMIC DNA]</scope>
    <source>
        <strain evidence="2 3">NIES-515</strain>
    </source>
</reference>
<protein>
    <submittedName>
        <fullName evidence="2">Sulfotransferase</fullName>
    </submittedName>
</protein>